<name>W6MIA8_9ASCO</name>
<gene>
    <name evidence="1" type="ORF">KUCA_T00001847001</name>
</gene>
<proteinExistence type="predicted"/>
<dbReference type="HOGENOM" id="CLU_3351243_0_0_1"/>
<reference evidence="1" key="2">
    <citation type="submission" date="2014-02" db="EMBL/GenBank/DDBJ databases">
        <title>Complete DNA sequence of /Kuraishia capsulata/ illustrates novel genomic features among budding yeasts (/Saccharomycotina/).</title>
        <authorList>
            <person name="Morales L."/>
            <person name="Noel B."/>
            <person name="Porcel B."/>
            <person name="Marcet-Houben M."/>
            <person name="Hullo M-F."/>
            <person name="Sacerdot C."/>
            <person name="Tekaia F."/>
            <person name="Leh-Louis V."/>
            <person name="Despons L."/>
            <person name="Khanna V."/>
            <person name="Aury J-M."/>
            <person name="Barbe V."/>
            <person name="Couloux A."/>
            <person name="Labadie K."/>
            <person name="Pelletier E."/>
            <person name="Souciet J-L."/>
            <person name="Boekhout T."/>
            <person name="Gabaldon T."/>
            <person name="Wincker P."/>
            <person name="Dujon B."/>
        </authorList>
    </citation>
    <scope>NUCLEOTIDE SEQUENCE</scope>
    <source>
        <strain evidence="1">CBS 1993</strain>
    </source>
</reference>
<evidence type="ECO:0000313" key="2">
    <source>
        <dbReference type="Proteomes" id="UP000019384"/>
    </source>
</evidence>
<accession>W6MIA8</accession>
<reference evidence="1" key="1">
    <citation type="submission" date="2013-12" db="EMBL/GenBank/DDBJ databases">
        <authorList>
            <person name="Genoscope - CEA"/>
        </authorList>
    </citation>
    <scope>NUCLEOTIDE SEQUENCE</scope>
    <source>
        <strain evidence="1">CBS 1993</strain>
    </source>
</reference>
<dbReference type="GeneID" id="34519275"/>
<sequence length="37" mass="4304">MSSKLFRVNGELRLGKAWFYFIRGPVCQACGPKHFCR</sequence>
<dbReference type="RefSeq" id="XP_022457887.1">
    <property type="nucleotide sequence ID" value="XM_022604069.1"/>
</dbReference>
<dbReference type="AlphaFoldDB" id="W6MIA8"/>
<organism evidence="1 2">
    <name type="scientific">Kuraishia capsulata CBS 1993</name>
    <dbReference type="NCBI Taxonomy" id="1382522"/>
    <lineage>
        <taxon>Eukaryota</taxon>
        <taxon>Fungi</taxon>
        <taxon>Dikarya</taxon>
        <taxon>Ascomycota</taxon>
        <taxon>Saccharomycotina</taxon>
        <taxon>Pichiomycetes</taxon>
        <taxon>Pichiales</taxon>
        <taxon>Pichiaceae</taxon>
        <taxon>Kuraishia</taxon>
    </lineage>
</organism>
<dbReference type="EMBL" id="HG793126">
    <property type="protein sequence ID" value="CDK25876.1"/>
    <property type="molecule type" value="Genomic_DNA"/>
</dbReference>
<dbReference type="Proteomes" id="UP000019384">
    <property type="component" value="Unassembled WGS sequence"/>
</dbReference>
<protein>
    <submittedName>
        <fullName evidence="1">Uncharacterized protein</fullName>
    </submittedName>
</protein>
<keyword evidence="2" id="KW-1185">Reference proteome</keyword>
<evidence type="ECO:0000313" key="1">
    <source>
        <dbReference type="EMBL" id="CDK25876.1"/>
    </source>
</evidence>